<feature type="domain" description="BPL/LPL catalytic" evidence="1">
    <location>
        <begin position="30"/>
        <end position="211"/>
    </location>
</feature>
<dbReference type="Proteomes" id="UP000000496">
    <property type="component" value="Chromosome gsn.131"/>
</dbReference>
<sequence>MGKETLHLLRLQNHDIYEQLLLEEALLRATDQNWCIINHGSPPRIVMGISGKIEKLIDYDKMTSSPIPLIKRYSGGGTVIVDSDTLFVSFIFQKEIHSFPCYPEPILRWSEEFYQEALNIPNFHLRENDYVIGEKKCGGNAQYIKKNRFVHHTTFLWDFKQSYMDYLLHPEKTPKYRDGRSHESFLCRMNDFLPSEQSFFEAIQKTLGLRYNVQEASINDVSLHLGGNHRTTTCQIII</sequence>
<keyword evidence="3" id="KW-1185">Reference proteome</keyword>
<gene>
    <name evidence="2" type="ordered locus">SNE_A01510</name>
</gene>
<dbReference type="SUPFAM" id="SSF55681">
    <property type="entry name" value="Class II aaRS and biotin synthetases"/>
    <property type="match status" value="1"/>
</dbReference>
<dbReference type="Gene3D" id="3.30.930.10">
    <property type="entry name" value="Bira Bifunctional Protein, Domain 2"/>
    <property type="match status" value="1"/>
</dbReference>
<accession>F8L5D5</accession>
<dbReference type="InterPro" id="IPR045864">
    <property type="entry name" value="aa-tRNA-synth_II/BPL/LPL"/>
</dbReference>
<evidence type="ECO:0000313" key="2">
    <source>
        <dbReference type="EMBL" id="CCB88028.1"/>
    </source>
</evidence>
<dbReference type="HOGENOM" id="CLU_075935_0_0_0"/>
<dbReference type="AlphaFoldDB" id="F8L5D5"/>
<reference evidence="2 3" key="2">
    <citation type="journal article" date="2011" name="Mol. Biol. Evol.">
        <title>Unity in variety--the pan-genome of the Chlamydiae.</title>
        <authorList>
            <person name="Collingro A."/>
            <person name="Tischler P."/>
            <person name="Weinmaier T."/>
            <person name="Penz T."/>
            <person name="Heinz E."/>
            <person name="Brunham R.C."/>
            <person name="Read T.D."/>
            <person name="Bavoil P.M."/>
            <person name="Sachse K."/>
            <person name="Kahane S."/>
            <person name="Friedman M.G."/>
            <person name="Rattei T."/>
            <person name="Myers G.S."/>
            <person name="Horn M."/>
        </authorList>
    </citation>
    <scope>NUCLEOTIDE SEQUENCE [LARGE SCALE GENOMIC DNA]</scope>
    <source>
        <strain evidence="3">ATCC VR-1471 / Z</strain>
    </source>
</reference>
<dbReference type="InterPro" id="IPR004143">
    <property type="entry name" value="BPL_LPL_catalytic"/>
</dbReference>
<proteinExistence type="predicted"/>
<dbReference type="Pfam" id="PF21948">
    <property type="entry name" value="LplA-B_cat"/>
    <property type="match status" value="1"/>
</dbReference>
<dbReference type="OrthoDB" id="9788148at2"/>
<dbReference type="PANTHER" id="PTHR43506">
    <property type="entry name" value="BIOTIN/LIPOATE A/B PROTEIN LIGASE FAMILY"/>
    <property type="match status" value="1"/>
</dbReference>
<dbReference type="InterPro" id="IPR053264">
    <property type="entry name" value="Lipoate-ligase_2_inactive"/>
</dbReference>
<dbReference type="RefSeq" id="WP_013942495.1">
    <property type="nucleotide sequence ID" value="NC_015713.1"/>
</dbReference>
<dbReference type="PANTHER" id="PTHR43506:SF1">
    <property type="entry name" value="BPL_LPL CATALYTIC DOMAIN-CONTAINING PROTEIN"/>
    <property type="match status" value="1"/>
</dbReference>
<name>F8L5D5_SIMNZ</name>
<dbReference type="KEGG" id="sng:SNE_A01510"/>
<dbReference type="eggNOG" id="COG0095">
    <property type="taxonomic scope" value="Bacteria"/>
</dbReference>
<dbReference type="PROSITE" id="PS51733">
    <property type="entry name" value="BPL_LPL_CATALYTIC"/>
    <property type="match status" value="1"/>
</dbReference>
<evidence type="ECO:0000259" key="1">
    <source>
        <dbReference type="PROSITE" id="PS51733"/>
    </source>
</evidence>
<organism evidence="2 3">
    <name type="scientific">Simkania negevensis (strain ATCC VR-1471 / DSM 27360 / Z)</name>
    <dbReference type="NCBI Taxonomy" id="331113"/>
    <lineage>
        <taxon>Bacteria</taxon>
        <taxon>Pseudomonadati</taxon>
        <taxon>Chlamydiota</taxon>
        <taxon>Chlamydiia</taxon>
        <taxon>Parachlamydiales</taxon>
        <taxon>Simkaniaceae</taxon>
        <taxon>Simkania</taxon>
    </lineage>
</organism>
<dbReference type="EMBL" id="FR872582">
    <property type="protein sequence ID" value="CCB88028.1"/>
    <property type="molecule type" value="Genomic_DNA"/>
</dbReference>
<protein>
    <recommendedName>
        <fullName evidence="1">BPL/LPL catalytic domain-containing protein</fullName>
    </recommendedName>
</protein>
<reference key="1">
    <citation type="journal article" date="2011" name="Mol. Biol. Evol.">
        <title>Unity in variety -- the pan-genome of the Chlamydiae.</title>
        <authorList>
            <person name="Collingro A."/>
            <person name="Tischler P."/>
            <person name="Weinmaier T."/>
            <person name="Penz T."/>
            <person name="Heinz E."/>
            <person name="Brunham R.C."/>
            <person name="Read T.D."/>
            <person name="Bavoil P.M."/>
            <person name="Sachse K."/>
            <person name="Kahane S."/>
            <person name="Friedman M.G."/>
            <person name="Rattei T."/>
            <person name="Myers G.S.A."/>
            <person name="Horn M."/>
        </authorList>
    </citation>
    <scope>NUCLEOTIDE SEQUENCE</scope>
    <source>
        <strain>Z</strain>
    </source>
</reference>
<evidence type="ECO:0000313" key="3">
    <source>
        <dbReference type="Proteomes" id="UP000000496"/>
    </source>
</evidence>
<dbReference type="STRING" id="331113.SNE_A01510"/>